<evidence type="ECO:0000313" key="5">
    <source>
        <dbReference type="Proteomes" id="UP001642406"/>
    </source>
</evidence>
<evidence type="ECO:0000259" key="3">
    <source>
        <dbReference type="Pfam" id="PF21666"/>
    </source>
</evidence>
<dbReference type="PANTHER" id="PTHR33119:SF1">
    <property type="entry name" value="FE2OG DIOXYGENASE DOMAIN-CONTAINING PROTEIN"/>
    <property type="match status" value="1"/>
</dbReference>
<feature type="region of interest" description="Disordered" evidence="1">
    <location>
        <begin position="335"/>
        <end position="355"/>
    </location>
</feature>
<gene>
    <name evidence="4" type="ORF">SBRCBS47491_005831</name>
</gene>
<evidence type="ECO:0000256" key="1">
    <source>
        <dbReference type="SAM" id="MobiDB-lite"/>
    </source>
</evidence>
<evidence type="ECO:0000259" key="2">
    <source>
        <dbReference type="Pfam" id="PF14033"/>
    </source>
</evidence>
<dbReference type="EMBL" id="CAWUHC010000053">
    <property type="protein sequence ID" value="CAK7225274.1"/>
    <property type="molecule type" value="Genomic_DNA"/>
</dbReference>
<comment type="caution">
    <text evidence="4">The sequence shown here is derived from an EMBL/GenBank/DDBJ whole genome shotgun (WGS) entry which is preliminary data.</text>
</comment>
<dbReference type="Proteomes" id="UP001642406">
    <property type="component" value="Unassembled WGS sequence"/>
</dbReference>
<feature type="compositionally biased region" description="Basic and acidic residues" evidence="1">
    <location>
        <begin position="335"/>
        <end position="344"/>
    </location>
</feature>
<dbReference type="InterPro" id="IPR049207">
    <property type="entry name" value="DUF4246_N"/>
</dbReference>
<dbReference type="PANTHER" id="PTHR33119">
    <property type="entry name" value="IFI3P"/>
    <property type="match status" value="1"/>
</dbReference>
<feature type="domain" description="DUF4246" evidence="3">
    <location>
        <begin position="28"/>
        <end position="98"/>
    </location>
</feature>
<keyword evidence="5" id="KW-1185">Reference proteome</keyword>
<proteinExistence type="predicted"/>
<dbReference type="InterPro" id="IPR025340">
    <property type="entry name" value="DUF4246"/>
</dbReference>
<organism evidence="4 5">
    <name type="scientific">Sporothrix bragantina</name>
    <dbReference type="NCBI Taxonomy" id="671064"/>
    <lineage>
        <taxon>Eukaryota</taxon>
        <taxon>Fungi</taxon>
        <taxon>Dikarya</taxon>
        <taxon>Ascomycota</taxon>
        <taxon>Pezizomycotina</taxon>
        <taxon>Sordariomycetes</taxon>
        <taxon>Sordariomycetidae</taxon>
        <taxon>Ophiostomatales</taxon>
        <taxon>Ophiostomataceae</taxon>
        <taxon>Sporothrix</taxon>
    </lineage>
</organism>
<protein>
    <recommendedName>
        <fullName evidence="6">Duf1665 domain containing protein</fullName>
    </recommendedName>
</protein>
<name>A0ABP0C006_9PEZI</name>
<dbReference type="InterPro" id="IPR049192">
    <property type="entry name" value="DUF4246_C"/>
</dbReference>
<sequence length="632" mass="71149">MGGIMSTTDKTLATATNATASDADRVKLPGFGLSRSSGWGRADKTFPHALEEEGRGKLSMGVTLRERRMLDFMGSITDKPEWERKVHDEDIVAKWRAEAKAMPNVENNDVYMSDKMFDNCIEELREKAGRLAETGFVTTLDSEVTVAKSDRAVPDELVASLKECVARLEDVPAREKDWHPGTDQQVLDLLHPSLFPVVFGLTRALTTGTVPLDDCIAYTGRGELTVDEPIKSGLVGPILMTSSDKYQWLPSDVTLSGGEDGSPLKAKITSYINNLHPSRQQALYGVLEQFVAAAVPLWEEVLTDYGDRRRTKFSFTDDENDYELPEGLVYRVPRDEGEGFHGDGEGDADSTGEVDEDDYLYTEEYMDWKEEHRILKFYEPHDFEPFAEKLASTTRVNLRPTGDSPAFPQGLQVIFKLANIHLTPEKPKYEGGSWHIEGTLSERICATALYYYDEENITPSRLSFRQCVNEEEVMMLPAQSAFNSLESYLGVENETAAVQDLGSVLTRSGRLLAFPNVLQHRVGSFELQDATKPGHRKILAMFLVDPHRRVLSSANVPPQRKDWWSEHVHETPTALSRLPNELFSHVIDLVDSFPMSWDQAVAIRADLMKERSAFTQQQEEEINEHLFSFCEH</sequence>
<evidence type="ECO:0000313" key="4">
    <source>
        <dbReference type="EMBL" id="CAK7225274.1"/>
    </source>
</evidence>
<dbReference type="Pfam" id="PF21666">
    <property type="entry name" value="DUF4246_N"/>
    <property type="match status" value="1"/>
</dbReference>
<reference evidence="4 5" key="1">
    <citation type="submission" date="2024-01" db="EMBL/GenBank/DDBJ databases">
        <authorList>
            <person name="Allen C."/>
            <person name="Tagirdzhanova G."/>
        </authorList>
    </citation>
    <scope>NUCLEOTIDE SEQUENCE [LARGE SCALE GENOMIC DNA]</scope>
</reference>
<dbReference type="Pfam" id="PF14033">
    <property type="entry name" value="DUF4246"/>
    <property type="match status" value="1"/>
</dbReference>
<accession>A0ABP0C006</accession>
<feature type="compositionally biased region" description="Acidic residues" evidence="1">
    <location>
        <begin position="345"/>
        <end position="355"/>
    </location>
</feature>
<feature type="domain" description="DUF4246" evidence="2">
    <location>
        <begin position="114"/>
        <end position="566"/>
    </location>
</feature>
<evidence type="ECO:0008006" key="6">
    <source>
        <dbReference type="Google" id="ProtNLM"/>
    </source>
</evidence>